<name>A0AAN8J3D6_TRICO</name>
<gene>
    <name evidence="1" type="ORF">GCK32_014548</name>
</gene>
<keyword evidence="2" id="KW-1185">Reference proteome</keyword>
<comment type="caution">
    <text evidence="1">The sequence shown here is derived from an EMBL/GenBank/DDBJ whole genome shotgun (WGS) entry which is preliminary data.</text>
</comment>
<accession>A0AAN8J3D6</accession>
<protein>
    <submittedName>
        <fullName evidence="1">Uncharacterized protein</fullName>
    </submittedName>
</protein>
<sequence>MAFSDVGKAISKCLQCVEASVVVWQSSDKAYSITKEKPLEYAIAYSSCSKVSFSTSTSNGQSLLATGSIGPVLCNDFRELWSNLADSTDGKIQAQDLFVYRPPLHPSHFGCAFDTCAIVNYPDVMNPRGEPHPYRSSIRGIERVGSVEEV</sequence>
<reference evidence="1 2" key="1">
    <citation type="submission" date="2019-10" db="EMBL/GenBank/DDBJ databases">
        <title>Assembly and Annotation for the nematode Trichostrongylus colubriformis.</title>
        <authorList>
            <person name="Martin J."/>
        </authorList>
    </citation>
    <scope>NUCLEOTIDE SEQUENCE [LARGE SCALE GENOMIC DNA]</scope>
    <source>
        <strain evidence="1">G859</strain>
        <tissue evidence="1">Whole worm</tissue>
    </source>
</reference>
<organism evidence="1 2">
    <name type="scientific">Trichostrongylus colubriformis</name>
    <name type="common">Black scour worm</name>
    <dbReference type="NCBI Taxonomy" id="6319"/>
    <lineage>
        <taxon>Eukaryota</taxon>
        <taxon>Metazoa</taxon>
        <taxon>Ecdysozoa</taxon>
        <taxon>Nematoda</taxon>
        <taxon>Chromadorea</taxon>
        <taxon>Rhabditida</taxon>
        <taxon>Rhabditina</taxon>
        <taxon>Rhabditomorpha</taxon>
        <taxon>Strongyloidea</taxon>
        <taxon>Trichostrongylidae</taxon>
        <taxon>Trichostrongylus</taxon>
    </lineage>
</organism>
<dbReference type="AlphaFoldDB" id="A0AAN8J3D6"/>
<evidence type="ECO:0000313" key="2">
    <source>
        <dbReference type="Proteomes" id="UP001331761"/>
    </source>
</evidence>
<dbReference type="Proteomes" id="UP001331761">
    <property type="component" value="Unassembled WGS sequence"/>
</dbReference>
<evidence type="ECO:0000313" key="1">
    <source>
        <dbReference type="EMBL" id="KAK5984889.1"/>
    </source>
</evidence>
<proteinExistence type="predicted"/>
<dbReference type="EMBL" id="WIXE01002356">
    <property type="protein sequence ID" value="KAK5984889.1"/>
    <property type="molecule type" value="Genomic_DNA"/>
</dbReference>